<dbReference type="Proteomes" id="UP000192132">
    <property type="component" value="Unassembled WGS sequence"/>
</dbReference>
<organism evidence="1 2">
    <name type="scientific">Alkanindiges hydrocarboniclasticus</name>
    <dbReference type="NCBI Taxonomy" id="1907941"/>
    <lineage>
        <taxon>Bacteria</taxon>
        <taxon>Pseudomonadati</taxon>
        <taxon>Pseudomonadota</taxon>
        <taxon>Gammaproteobacteria</taxon>
        <taxon>Moraxellales</taxon>
        <taxon>Moraxellaceae</taxon>
        <taxon>Alkanindiges</taxon>
    </lineage>
</organism>
<proteinExistence type="predicted"/>
<reference evidence="1 2" key="1">
    <citation type="submission" date="2016-10" db="EMBL/GenBank/DDBJ databases">
        <title>Draft Genome sequence of Alkanindiges sp. strain H1.</title>
        <authorList>
            <person name="Subhash Y."/>
            <person name="Lee S."/>
        </authorList>
    </citation>
    <scope>NUCLEOTIDE SEQUENCE [LARGE SCALE GENOMIC DNA]</scope>
    <source>
        <strain evidence="1 2">H1</strain>
    </source>
</reference>
<keyword evidence="2" id="KW-1185">Reference proteome</keyword>
<evidence type="ECO:0000313" key="2">
    <source>
        <dbReference type="Proteomes" id="UP000192132"/>
    </source>
</evidence>
<dbReference type="EMBL" id="MLCN01000047">
    <property type="protein sequence ID" value="ONG37668.1"/>
    <property type="molecule type" value="Genomic_DNA"/>
</dbReference>
<accession>A0A1S8CR83</accession>
<dbReference type="RefSeq" id="WP_076879206.1">
    <property type="nucleotide sequence ID" value="NZ_MLCN01000047.1"/>
</dbReference>
<comment type="caution">
    <text evidence="1">The sequence shown here is derived from an EMBL/GenBank/DDBJ whole genome shotgun (WGS) entry which is preliminary data.</text>
</comment>
<gene>
    <name evidence="1" type="ORF">BKE30_13975</name>
</gene>
<sequence>MNDSTTIDWVKEISGADPNVLKKRRGRPVTGTAKTTGERNRCRLNKIEQNISLSPDQWGYPECIKILGNKTLRLQHGMLAIQRLQQLITVELDVAVTKSQGLS</sequence>
<name>A0A1S8CR83_9GAMM</name>
<dbReference type="STRING" id="1907941.BKE30_13975"/>
<evidence type="ECO:0000313" key="1">
    <source>
        <dbReference type="EMBL" id="ONG37668.1"/>
    </source>
</evidence>
<dbReference type="AlphaFoldDB" id="A0A1S8CR83"/>
<protein>
    <submittedName>
        <fullName evidence="1">Uncharacterized protein</fullName>
    </submittedName>
</protein>